<dbReference type="PANTHER" id="PTHR46239:SF1">
    <property type="entry name" value="DNA REPAIR PROTEIN RAD51 HOMOLOG 3"/>
    <property type="match status" value="1"/>
</dbReference>
<dbReference type="CDD" id="cd19492">
    <property type="entry name" value="Rad51C"/>
    <property type="match status" value="1"/>
</dbReference>
<dbReference type="PROSITE" id="PS50162">
    <property type="entry name" value="RECA_2"/>
    <property type="match status" value="1"/>
</dbReference>
<keyword evidence="11" id="KW-1185">Reference proteome</keyword>
<evidence type="ECO:0000256" key="5">
    <source>
        <dbReference type="ARBA" id="ARBA00023204"/>
    </source>
</evidence>
<evidence type="ECO:0000256" key="2">
    <source>
        <dbReference type="ARBA" id="ARBA00022741"/>
    </source>
</evidence>
<dbReference type="InterPro" id="IPR013632">
    <property type="entry name" value="Rad51_C"/>
</dbReference>
<evidence type="ECO:0000256" key="1">
    <source>
        <dbReference type="ARBA" id="ARBA00004123"/>
    </source>
</evidence>
<evidence type="ECO:0000256" key="8">
    <source>
        <dbReference type="SAM" id="MobiDB-lite"/>
    </source>
</evidence>
<reference evidence="10 11" key="1">
    <citation type="journal article" date="2022" name="bioRxiv">
        <title>Genomics of Preaxostyla Flagellates Illuminates Evolutionary Transitions and the Path Towards Mitochondrial Loss.</title>
        <authorList>
            <person name="Novak L.V.F."/>
            <person name="Treitli S.C."/>
            <person name="Pyrih J."/>
            <person name="Halakuc P."/>
            <person name="Pipaliya S.V."/>
            <person name="Vacek V."/>
            <person name="Brzon O."/>
            <person name="Soukal P."/>
            <person name="Eme L."/>
            <person name="Dacks J.B."/>
            <person name="Karnkowska A."/>
            <person name="Elias M."/>
            <person name="Hampl V."/>
        </authorList>
    </citation>
    <scope>NUCLEOTIDE SEQUENCE [LARGE SCALE GENOMIC DNA]</scope>
    <source>
        <strain evidence="10">NAU3</strain>
        <tissue evidence="10">Gut</tissue>
    </source>
</reference>
<name>A0ABQ9YCF8_9EUKA</name>
<dbReference type="PANTHER" id="PTHR46239">
    <property type="entry name" value="DNA REPAIR PROTEIN RAD51 HOMOLOG 3 RAD51C"/>
    <property type="match status" value="1"/>
</dbReference>
<keyword evidence="4" id="KW-0067">ATP-binding</keyword>
<accession>A0ABQ9YCF8</accession>
<keyword evidence="2" id="KW-0547">Nucleotide-binding</keyword>
<evidence type="ECO:0000256" key="7">
    <source>
        <dbReference type="ARBA" id="ARBA00040674"/>
    </source>
</evidence>
<keyword evidence="5" id="KW-0234">DNA repair</keyword>
<comment type="subcellular location">
    <subcellularLocation>
        <location evidence="1">Nucleus</location>
    </subcellularLocation>
</comment>
<evidence type="ECO:0000313" key="11">
    <source>
        <dbReference type="Proteomes" id="UP001281761"/>
    </source>
</evidence>
<feature type="region of interest" description="Disordered" evidence="8">
    <location>
        <begin position="346"/>
        <end position="372"/>
    </location>
</feature>
<keyword evidence="3" id="KW-0227">DNA damage</keyword>
<dbReference type="InterPro" id="IPR016467">
    <property type="entry name" value="DNA_recomb/repair_RecA-like"/>
</dbReference>
<dbReference type="EMBL" id="JARBJD010000016">
    <property type="protein sequence ID" value="KAK2961385.1"/>
    <property type="molecule type" value="Genomic_DNA"/>
</dbReference>
<proteinExistence type="predicted"/>
<dbReference type="InterPro" id="IPR027417">
    <property type="entry name" value="P-loop_NTPase"/>
</dbReference>
<feature type="domain" description="RecA family profile 1" evidence="9">
    <location>
        <begin position="99"/>
        <end position="275"/>
    </location>
</feature>
<evidence type="ECO:0000256" key="3">
    <source>
        <dbReference type="ARBA" id="ARBA00022763"/>
    </source>
</evidence>
<dbReference type="InterPro" id="IPR003593">
    <property type="entry name" value="AAA+_ATPase"/>
</dbReference>
<dbReference type="PIRSF" id="PIRSF005856">
    <property type="entry name" value="Rad51"/>
    <property type="match status" value="1"/>
</dbReference>
<keyword evidence="6" id="KW-0539">Nucleus</keyword>
<dbReference type="Gene3D" id="3.40.50.300">
    <property type="entry name" value="P-loop containing nucleotide triphosphate hydrolases"/>
    <property type="match status" value="1"/>
</dbReference>
<dbReference type="SUPFAM" id="SSF52540">
    <property type="entry name" value="P-loop containing nucleoside triphosphate hydrolases"/>
    <property type="match status" value="1"/>
</dbReference>
<evidence type="ECO:0000259" key="9">
    <source>
        <dbReference type="PROSITE" id="PS50162"/>
    </source>
</evidence>
<dbReference type="SMART" id="SM00382">
    <property type="entry name" value="AAA"/>
    <property type="match status" value="1"/>
</dbReference>
<evidence type="ECO:0000313" key="10">
    <source>
        <dbReference type="EMBL" id="KAK2961385.1"/>
    </source>
</evidence>
<gene>
    <name evidence="10" type="ORF">BLNAU_3506</name>
</gene>
<feature type="compositionally biased region" description="Acidic residues" evidence="8">
    <location>
        <begin position="361"/>
        <end position="372"/>
    </location>
</feature>
<evidence type="ECO:0000256" key="6">
    <source>
        <dbReference type="ARBA" id="ARBA00023242"/>
    </source>
</evidence>
<protein>
    <recommendedName>
        <fullName evidence="7">DNA repair protein RAD51 homolog 3</fullName>
    </recommendedName>
</protein>
<dbReference type="Proteomes" id="UP001281761">
    <property type="component" value="Unassembled WGS sequence"/>
</dbReference>
<organism evidence="10 11">
    <name type="scientific">Blattamonas nauphoetae</name>
    <dbReference type="NCBI Taxonomy" id="2049346"/>
    <lineage>
        <taxon>Eukaryota</taxon>
        <taxon>Metamonada</taxon>
        <taxon>Preaxostyla</taxon>
        <taxon>Oxymonadida</taxon>
        <taxon>Blattamonas</taxon>
    </lineage>
</organism>
<evidence type="ECO:0000256" key="4">
    <source>
        <dbReference type="ARBA" id="ARBA00022840"/>
    </source>
</evidence>
<dbReference type="InterPro" id="IPR052093">
    <property type="entry name" value="HR_Repair_Mediator"/>
</dbReference>
<sequence length="372" mass="40922">MESRPLDNIPLSSSTLSLLLKNGFSTVDDVINLRPSELAGELQIEPSEALDILSIIKKFSLGTIRQTQTQPQTQSFTIPASNDRITVQTAWEVIQEYDSLPTIPTLCEPLDDLLRRGIPVGSITEFCGSPGSGKTQMCIQLCLSVQLPASLFGPNSEAVYIDTEGSFMPDRAAMMAESLSTHIPQAPTVQEFLTRIHVYRPHSHTTLLATVRNLPTFLEQHPHVHLIVIDSISAPLRHQFEDGISTRNLIITEIASALNSIAKMNKIAVVCTNQLTTKPPKSQPQSEPQQEAQLLPALGDVWTQHVTHRIVLRMALQKQTLQPIRIATVLKSPVALSTTSTPFTITADGIRSSSSQTADPTDLDEQNEWEVE</sequence>
<comment type="caution">
    <text evidence="10">The sequence shown here is derived from an EMBL/GenBank/DDBJ whole genome shotgun (WGS) entry which is preliminary data.</text>
</comment>
<dbReference type="InterPro" id="IPR020588">
    <property type="entry name" value="RecA_ATP-bd"/>
</dbReference>
<dbReference type="Pfam" id="PF08423">
    <property type="entry name" value="Rad51"/>
    <property type="match status" value="1"/>
</dbReference>